<evidence type="ECO:0000313" key="2">
    <source>
        <dbReference type="EMBL" id="MBW71728.1"/>
    </source>
</evidence>
<evidence type="ECO:0000256" key="1">
    <source>
        <dbReference type="SAM" id="SignalP"/>
    </source>
</evidence>
<accession>A0A2M4D3Q1</accession>
<reference evidence="2" key="1">
    <citation type="submission" date="2018-01" db="EMBL/GenBank/DDBJ databases">
        <title>An insight into the sialome of Amazonian anophelines.</title>
        <authorList>
            <person name="Ribeiro J.M."/>
            <person name="Scarpassa V."/>
            <person name="Calvo E."/>
        </authorList>
    </citation>
    <scope>NUCLEOTIDE SEQUENCE</scope>
</reference>
<dbReference type="AlphaFoldDB" id="A0A2M4D3Q1"/>
<proteinExistence type="predicted"/>
<name>A0A2M4D3Q1_ANODA</name>
<keyword evidence="1" id="KW-0732">Signal</keyword>
<feature type="chain" id="PRO_5014928220" evidence="1">
    <location>
        <begin position="22"/>
        <end position="69"/>
    </location>
</feature>
<protein>
    <submittedName>
        <fullName evidence="2">Putative secreted protein</fullName>
    </submittedName>
</protein>
<organism evidence="2">
    <name type="scientific">Anopheles darlingi</name>
    <name type="common">Mosquito</name>
    <dbReference type="NCBI Taxonomy" id="43151"/>
    <lineage>
        <taxon>Eukaryota</taxon>
        <taxon>Metazoa</taxon>
        <taxon>Ecdysozoa</taxon>
        <taxon>Arthropoda</taxon>
        <taxon>Hexapoda</taxon>
        <taxon>Insecta</taxon>
        <taxon>Pterygota</taxon>
        <taxon>Neoptera</taxon>
        <taxon>Endopterygota</taxon>
        <taxon>Diptera</taxon>
        <taxon>Nematocera</taxon>
        <taxon>Culicoidea</taxon>
        <taxon>Culicidae</taxon>
        <taxon>Anophelinae</taxon>
        <taxon>Anopheles</taxon>
    </lineage>
</organism>
<dbReference type="EMBL" id="GGFL01007550">
    <property type="protein sequence ID" value="MBW71728.1"/>
    <property type="molecule type" value="Transcribed_RNA"/>
</dbReference>
<sequence>MFFSFSLVLSFSAFFSFLSISHVCPSTHPILVFCPKKLTMISIENPIHQFTVCFGRSVLPPSTTNATSC</sequence>
<feature type="signal peptide" evidence="1">
    <location>
        <begin position="1"/>
        <end position="21"/>
    </location>
</feature>